<name>S4XAP5_9CORY</name>
<organism evidence="2 3">
    <name type="scientific">Corynebacterium terpenotabidum Y-11</name>
    <dbReference type="NCBI Taxonomy" id="1200352"/>
    <lineage>
        <taxon>Bacteria</taxon>
        <taxon>Bacillati</taxon>
        <taxon>Actinomycetota</taxon>
        <taxon>Actinomycetes</taxon>
        <taxon>Mycobacteriales</taxon>
        <taxon>Corynebacteriaceae</taxon>
        <taxon>Corynebacterium</taxon>
    </lineage>
</organism>
<dbReference type="EMBL" id="CP003696">
    <property type="protein sequence ID" value="AGP29701.1"/>
    <property type="molecule type" value="Genomic_DNA"/>
</dbReference>
<accession>S4XAP5</accession>
<reference evidence="2 3" key="1">
    <citation type="submission" date="2012-06" db="EMBL/GenBank/DDBJ databases">
        <title>Complete genome sequence of Corynebacterium terpenotabidum Y-11 (=DSM 44721).</title>
        <authorList>
            <person name="Ruckert C."/>
            <person name="Albersmeier A."/>
            <person name="Al-Dilaimi A."/>
            <person name="Szczepanowski R."/>
            <person name="Kalinowski J."/>
        </authorList>
    </citation>
    <scope>NUCLEOTIDE SEQUENCE [LARGE SCALE GENOMIC DNA]</scope>
    <source>
        <strain evidence="2 3">Y-11</strain>
    </source>
</reference>
<feature type="transmembrane region" description="Helical" evidence="1">
    <location>
        <begin position="64"/>
        <end position="82"/>
    </location>
</feature>
<keyword evidence="3" id="KW-1185">Reference proteome</keyword>
<evidence type="ECO:0000256" key="1">
    <source>
        <dbReference type="SAM" id="Phobius"/>
    </source>
</evidence>
<dbReference type="KEGG" id="cter:A606_00215"/>
<proteinExistence type="predicted"/>
<evidence type="ECO:0008006" key="4">
    <source>
        <dbReference type="Google" id="ProtNLM"/>
    </source>
</evidence>
<dbReference type="InterPro" id="IPR025962">
    <property type="entry name" value="SdpI/YhfL"/>
</dbReference>
<dbReference type="eggNOG" id="ENOG5033CYE">
    <property type="taxonomic scope" value="Bacteria"/>
</dbReference>
<evidence type="ECO:0000313" key="3">
    <source>
        <dbReference type="Proteomes" id="UP000014809"/>
    </source>
</evidence>
<gene>
    <name evidence="2" type="ORF">A606_00215</name>
</gene>
<feature type="transmembrane region" description="Helical" evidence="1">
    <location>
        <begin position="94"/>
        <end position="113"/>
    </location>
</feature>
<protein>
    <recommendedName>
        <fullName evidence="4">SdpI/YhfL protein family</fullName>
    </recommendedName>
</protein>
<sequence length="124" mass="12842">MAGDLSLLVGVVILTGVSGFLATACRTGTLPRNGVVGVRTKATMSSDEAWDAGHRAAAPALRRTAWFGLVLIAITVIVLVIVEPGEDPGWEFLFPVVGFVGVTVGICLAGVVANRVAKEILAQE</sequence>
<dbReference type="AlphaFoldDB" id="S4XAP5"/>
<dbReference type="Proteomes" id="UP000014809">
    <property type="component" value="Chromosome"/>
</dbReference>
<evidence type="ECO:0000313" key="2">
    <source>
        <dbReference type="EMBL" id="AGP29701.1"/>
    </source>
</evidence>
<feature type="transmembrane region" description="Helical" evidence="1">
    <location>
        <begin position="6"/>
        <end position="25"/>
    </location>
</feature>
<keyword evidence="1" id="KW-0472">Membrane</keyword>
<dbReference type="HOGENOM" id="CLU_147897_1_0_11"/>
<dbReference type="RefSeq" id="WP_020440066.1">
    <property type="nucleotide sequence ID" value="NC_021663.1"/>
</dbReference>
<dbReference type="Pfam" id="PF13630">
    <property type="entry name" value="SdpI"/>
    <property type="match status" value="1"/>
</dbReference>
<keyword evidence="1" id="KW-0812">Transmembrane</keyword>
<dbReference type="OrthoDB" id="4422170at2"/>
<dbReference type="PATRIC" id="fig|1200352.3.peg.38"/>
<keyword evidence="1" id="KW-1133">Transmembrane helix</keyword>